<dbReference type="AlphaFoldDB" id="A0A6H5IRR2"/>
<feature type="region of interest" description="Disordered" evidence="1">
    <location>
        <begin position="1"/>
        <end position="32"/>
    </location>
</feature>
<protein>
    <submittedName>
        <fullName evidence="2">Uncharacterized protein</fullName>
    </submittedName>
</protein>
<dbReference type="EMBL" id="CADCXV010000912">
    <property type="protein sequence ID" value="CAB0038528.1"/>
    <property type="molecule type" value="Genomic_DNA"/>
</dbReference>
<dbReference type="Proteomes" id="UP000479190">
    <property type="component" value="Unassembled WGS sequence"/>
</dbReference>
<keyword evidence="3" id="KW-1185">Reference proteome</keyword>
<name>A0A6H5IRR2_9HYME</name>
<accession>A0A6H5IRR2</accession>
<evidence type="ECO:0000256" key="1">
    <source>
        <dbReference type="SAM" id="MobiDB-lite"/>
    </source>
</evidence>
<organism evidence="2 3">
    <name type="scientific">Trichogramma brassicae</name>
    <dbReference type="NCBI Taxonomy" id="86971"/>
    <lineage>
        <taxon>Eukaryota</taxon>
        <taxon>Metazoa</taxon>
        <taxon>Ecdysozoa</taxon>
        <taxon>Arthropoda</taxon>
        <taxon>Hexapoda</taxon>
        <taxon>Insecta</taxon>
        <taxon>Pterygota</taxon>
        <taxon>Neoptera</taxon>
        <taxon>Endopterygota</taxon>
        <taxon>Hymenoptera</taxon>
        <taxon>Apocrita</taxon>
        <taxon>Proctotrupomorpha</taxon>
        <taxon>Chalcidoidea</taxon>
        <taxon>Trichogrammatidae</taxon>
        <taxon>Trichogramma</taxon>
    </lineage>
</organism>
<reference evidence="2 3" key="1">
    <citation type="submission" date="2020-02" db="EMBL/GenBank/DDBJ databases">
        <authorList>
            <person name="Ferguson B K."/>
        </authorList>
    </citation>
    <scope>NUCLEOTIDE SEQUENCE [LARGE SCALE GENOMIC DNA]</scope>
</reference>
<gene>
    <name evidence="2" type="ORF">TBRA_LOCUS10307</name>
</gene>
<evidence type="ECO:0000313" key="2">
    <source>
        <dbReference type="EMBL" id="CAB0038528.1"/>
    </source>
</evidence>
<proteinExistence type="predicted"/>
<feature type="compositionally biased region" description="Basic residues" evidence="1">
    <location>
        <begin position="10"/>
        <end position="21"/>
    </location>
</feature>
<evidence type="ECO:0000313" key="3">
    <source>
        <dbReference type="Proteomes" id="UP000479190"/>
    </source>
</evidence>
<sequence>MYYNIPKARQDRRHTCGRKFKKPDPDNNGSEDDILEQFPDVSSLLQPSTTDADEIIEMLDEDRELVMSTIKNIETSK</sequence>